<evidence type="ECO:0000313" key="2">
    <source>
        <dbReference type="Proteomes" id="UP000688137"/>
    </source>
</evidence>
<comment type="caution">
    <text evidence="1">The sequence shown here is derived from an EMBL/GenBank/DDBJ whole genome shotgun (WGS) entry which is preliminary data.</text>
</comment>
<evidence type="ECO:0000313" key="1">
    <source>
        <dbReference type="EMBL" id="CAD8075471.1"/>
    </source>
</evidence>
<proteinExistence type="predicted"/>
<dbReference type="Proteomes" id="UP000688137">
    <property type="component" value="Unassembled WGS sequence"/>
</dbReference>
<reference evidence="1" key="1">
    <citation type="submission" date="2021-01" db="EMBL/GenBank/DDBJ databases">
        <authorList>
            <consortium name="Genoscope - CEA"/>
            <person name="William W."/>
        </authorList>
    </citation>
    <scope>NUCLEOTIDE SEQUENCE</scope>
</reference>
<gene>
    <name evidence="1" type="ORF">PPRIM_AZ9-3.1.T0540222</name>
</gene>
<dbReference type="AlphaFoldDB" id="A0A8S1MBK0"/>
<name>A0A8S1MBK0_PARPR</name>
<accession>A0A8S1MBK0</accession>
<protein>
    <submittedName>
        <fullName evidence="1">Uncharacterized protein</fullName>
    </submittedName>
</protein>
<keyword evidence="2" id="KW-1185">Reference proteome</keyword>
<dbReference type="EMBL" id="CAJJDM010000054">
    <property type="protein sequence ID" value="CAD8075471.1"/>
    <property type="molecule type" value="Genomic_DNA"/>
</dbReference>
<sequence>MDIKIQTKRETFLIFIENLTIRELKCKLNRLGIELKDIVIYFYDNDSDKIVIIDDKDVGYAFQQGKIKYRNRIKFYIYYKLKQPKINKTLGQIQDQKELGQIQDQKELALSDQSETIRESIDNLIIFPFPIIQKREETLKNKIENYIDTLLREQYEI</sequence>
<organism evidence="1 2">
    <name type="scientific">Paramecium primaurelia</name>
    <dbReference type="NCBI Taxonomy" id="5886"/>
    <lineage>
        <taxon>Eukaryota</taxon>
        <taxon>Sar</taxon>
        <taxon>Alveolata</taxon>
        <taxon>Ciliophora</taxon>
        <taxon>Intramacronucleata</taxon>
        <taxon>Oligohymenophorea</taxon>
        <taxon>Peniculida</taxon>
        <taxon>Parameciidae</taxon>
        <taxon>Paramecium</taxon>
    </lineage>
</organism>
<dbReference type="OMA" id="RNRIKFY"/>